<dbReference type="Pfam" id="PF00689">
    <property type="entry name" value="Cation_ATPase_C"/>
    <property type="match status" value="1"/>
</dbReference>
<dbReference type="Pfam" id="PF13246">
    <property type="entry name" value="Cation_ATPase"/>
    <property type="match status" value="1"/>
</dbReference>
<protein>
    <submittedName>
        <fullName evidence="11">Sodium/potassium-transporting ATPase, alpha subunit</fullName>
    </submittedName>
</protein>
<dbReference type="Pfam" id="PF08282">
    <property type="entry name" value="Hydrolase_3"/>
    <property type="match status" value="1"/>
</dbReference>
<evidence type="ECO:0000256" key="1">
    <source>
        <dbReference type="ARBA" id="ARBA00004651"/>
    </source>
</evidence>
<evidence type="ECO:0000256" key="3">
    <source>
        <dbReference type="ARBA" id="ARBA00022692"/>
    </source>
</evidence>
<evidence type="ECO:0000256" key="9">
    <source>
        <dbReference type="SAM" id="Phobius"/>
    </source>
</evidence>
<dbReference type="SFLD" id="SFLDS00003">
    <property type="entry name" value="Haloacid_Dehalogenase"/>
    <property type="match status" value="1"/>
</dbReference>
<dbReference type="SFLD" id="SFLDG00002">
    <property type="entry name" value="C1.7:_P-type_atpase_like"/>
    <property type="match status" value="1"/>
</dbReference>
<dbReference type="SUPFAM" id="SSF81653">
    <property type="entry name" value="Calcium ATPase, transduction domain A"/>
    <property type="match status" value="1"/>
</dbReference>
<dbReference type="InterPro" id="IPR023298">
    <property type="entry name" value="ATPase_P-typ_TM_dom_sf"/>
</dbReference>
<dbReference type="Pfam" id="PF00690">
    <property type="entry name" value="Cation_ATPase_N"/>
    <property type="match status" value="1"/>
</dbReference>
<dbReference type="PRINTS" id="PR00119">
    <property type="entry name" value="CATATPASE"/>
</dbReference>
<dbReference type="FunFam" id="1.20.1110.10:FF:000095">
    <property type="entry name" value="Sodium/potassium-transporting ATPase subunit alpha-1"/>
    <property type="match status" value="1"/>
</dbReference>
<dbReference type="InterPro" id="IPR023299">
    <property type="entry name" value="ATPase_P-typ_cyto_dom_N"/>
</dbReference>
<dbReference type="InterPro" id="IPR018303">
    <property type="entry name" value="ATPase_P-typ_P_site"/>
</dbReference>
<feature type="transmembrane region" description="Helical" evidence="9">
    <location>
        <begin position="732"/>
        <end position="755"/>
    </location>
</feature>
<keyword evidence="6" id="KW-1278">Translocase</keyword>
<reference evidence="11 12" key="1">
    <citation type="submission" date="2014-07" db="EMBL/GenBank/DDBJ databases">
        <title>Methanogenic archaea and the global carbon cycle.</title>
        <authorList>
            <person name="Henriksen J.R."/>
            <person name="Luke J."/>
            <person name="Reinhart S."/>
            <person name="Benedict M.N."/>
            <person name="Youngblut N.D."/>
            <person name="Metcalf M.E."/>
            <person name="Whitaker R.J."/>
            <person name="Metcalf W.W."/>
        </authorList>
    </citation>
    <scope>NUCLEOTIDE SEQUENCE [LARGE SCALE GENOMIC DNA]</scope>
    <source>
        <strain evidence="11 12">WWM610</strain>
    </source>
</reference>
<dbReference type="InterPro" id="IPR050510">
    <property type="entry name" value="Cation_transp_ATPase_P-type"/>
</dbReference>
<dbReference type="GO" id="GO:0019829">
    <property type="term" value="F:ATPase-coupled monoatomic cation transmembrane transporter activity"/>
    <property type="evidence" value="ECO:0007669"/>
    <property type="project" value="TreeGrafter"/>
</dbReference>
<dbReference type="PANTHER" id="PTHR43294">
    <property type="entry name" value="SODIUM/POTASSIUM-TRANSPORTING ATPASE SUBUNIT ALPHA"/>
    <property type="match status" value="1"/>
</dbReference>
<keyword evidence="2" id="KW-1003">Cell membrane</keyword>
<dbReference type="Gene3D" id="1.20.1110.10">
    <property type="entry name" value="Calcium-transporting ATPase, transmembrane domain"/>
    <property type="match status" value="1"/>
</dbReference>
<keyword evidence="3 9" id="KW-0812">Transmembrane</keyword>
<dbReference type="PANTHER" id="PTHR43294:SF21">
    <property type="entry name" value="CATION TRANSPORTING ATPASE"/>
    <property type="match status" value="1"/>
</dbReference>
<name>A0A0E3LEL5_METMZ</name>
<dbReference type="GO" id="GO:0005524">
    <property type="term" value="F:ATP binding"/>
    <property type="evidence" value="ECO:0007669"/>
    <property type="project" value="UniProtKB-KW"/>
</dbReference>
<dbReference type="SMART" id="SM00831">
    <property type="entry name" value="Cation_ATPase_N"/>
    <property type="match status" value="1"/>
</dbReference>
<comment type="subcellular location">
    <subcellularLocation>
        <location evidence="1">Cell membrane</location>
        <topology evidence="1">Multi-pass membrane protein</topology>
    </subcellularLocation>
</comment>
<dbReference type="SUPFAM" id="SSF81665">
    <property type="entry name" value="Calcium ATPase, transmembrane domain M"/>
    <property type="match status" value="1"/>
</dbReference>
<dbReference type="NCBIfam" id="TIGR01494">
    <property type="entry name" value="ATPase_P-type"/>
    <property type="match status" value="2"/>
</dbReference>
<dbReference type="InterPro" id="IPR008250">
    <property type="entry name" value="ATPase_P-typ_transduc_dom_A_sf"/>
</dbReference>
<feature type="domain" description="Cation-transporting P-type ATPase N-terminal" evidence="10">
    <location>
        <begin position="18"/>
        <end position="91"/>
    </location>
</feature>
<evidence type="ECO:0000313" key="12">
    <source>
        <dbReference type="Proteomes" id="UP000033058"/>
    </source>
</evidence>
<dbReference type="GO" id="GO:1902600">
    <property type="term" value="P:proton transmembrane transport"/>
    <property type="evidence" value="ECO:0007669"/>
    <property type="project" value="TreeGrafter"/>
</dbReference>
<feature type="transmembrane region" description="Helical" evidence="9">
    <location>
        <begin position="848"/>
        <end position="867"/>
    </location>
</feature>
<dbReference type="GO" id="GO:0005886">
    <property type="term" value="C:plasma membrane"/>
    <property type="evidence" value="ECO:0007669"/>
    <property type="project" value="UniProtKB-SubCell"/>
</dbReference>
<feature type="transmembrane region" description="Helical" evidence="9">
    <location>
        <begin position="887"/>
        <end position="906"/>
    </location>
</feature>
<dbReference type="SFLD" id="SFLDF00027">
    <property type="entry name" value="p-type_atpase"/>
    <property type="match status" value="1"/>
</dbReference>
<dbReference type="InterPro" id="IPR044492">
    <property type="entry name" value="P_typ_ATPase_HD_dom"/>
</dbReference>
<dbReference type="HOGENOM" id="CLU_002360_4_1_2"/>
<keyword evidence="5" id="KW-0067">ATP-binding</keyword>
<dbReference type="InterPro" id="IPR059000">
    <property type="entry name" value="ATPase_P-type_domA"/>
</dbReference>
<dbReference type="RefSeq" id="WP_048047403.1">
    <property type="nucleotide sequence ID" value="NZ_CP009509.1"/>
</dbReference>
<proteinExistence type="predicted"/>
<evidence type="ECO:0000256" key="5">
    <source>
        <dbReference type="ARBA" id="ARBA00022840"/>
    </source>
</evidence>
<dbReference type="PROSITE" id="PS00154">
    <property type="entry name" value="ATPASE_E1_E2"/>
    <property type="match status" value="1"/>
</dbReference>
<dbReference type="GeneID" id="24849838"/>
<dbReference type="Gene3D" id="3.40.50.1000">
    <property type="entry name" value="HAD superfamily/HAD-like"/>
    <property type="match status" value="1"/>
</dbReference>
<organism evidence="11 12">
    <name type="scientific">Methanosarcina mazei WWM610</name>
    <dbReference type="NCBI Taxonomy" id="1434117"/>
    <lineage>
        <taxon>Archaea</taxon>
        <taxon>Methanobacteriati</taxon>
        <taxon>Methanobacteriota</taxon>
        <taxon>Stenosarchaea group</taxon>
        <taxon>Methanomicrobia</taxon>
        <taxon>Methanosarcinales</taxon>
        <taxon>Methanosarcinaceae</taxon>
        <taxon>Methanosarcina</taxon>
    </lineage>
</organism>
<sequence length="955" mass="104152">MEKGSAGVKHGSSSPWGEEHLIPLAEFLQKLEVNENGLSEEEAARRLLKCGPNILEDAGKENILKRYFRQFRNFFSILLIVGAALSFLGQYLDPGQGNIYIGIALVGVVFLNGTFTFIQEYQAVKTMESFRQLLPPHAKVLRDGNLRYVLASELVPGDVILLEEGDKVPADGRLIEINSLKVDNSALTGESEPQLRSLECTHSNLLECRNMVFSGTLVQSGNGKAVIFATGHDTQIGSLAILTEQTSSVDTPIRKELNHFIKIISAIAISLGVTFFLLAFFLQDIFLASLIFAIGIIVANVPEGLLPTVTLALSLASRRMASRDALIKQLESVETLGSTTVICTDKTGTLTQNRMAVNSLIIGFEILEPDKSSIYQDGIKAQDINKNVKKGPAEKVADSTNIAGSGETEISAASSPVIYMEKIPPAFIRVAGLCNNAKLYESPPGYTGDPTEGALLVFANSFMDIRGLQGKYQRLEEFPFDSLTRRMEVICRTPEGELEAYLKGAPEVVVQMCTSVMEAGTVRELDESGKKELLERDLRLAEKGERVIALAFRKAEDLKESTGGFVFLGFIGIVDPPRPEAREAIARCHAAGIKVVMITGDHPVTAESIARNVGLAGSGKPEIITGDELKSLSRKELASRLKNPSIVFARTSPVQKLKIVQLFQAEGEIVTMTGDGVNDAPAIKNADMGVAMGSGTDVAREAADMVLLDDNFATIVNAVEEGRTVFDNIKKFIVYILTSNIPEILPFIAFVLLSIPLPMPVQLILAIDLGTDILPAIALGVEKGEGDIMERPPRRKDEKLLTPQVLLTAYGVKGPIEAAAGFFCYFAVLFEGGWTFGERLANTNPLYMQAITAFFSAVVICQIANVFASRTGTQSVFSVGLLKNRLVLLGIASELFILALIIWNPFANLIFNTAPIELRYMLLSVPFAVLLLGVDELRKYLLRKNIKWATRLFKW</sequence>
<evidence type="ECO:0000256" key="7">
    <source>
        <dbReference type="ARBA" id="ARBA00022989"/>
    </source>
</evidence>
<evidence type="ECO:0000313" key="11">
    <source>
        <dbReference type="EMBL" id="AKB39231.1"/>
    </source>
</evidence>
<gene>
    <name evidence="11" type="ORF">MSMAW_0240</name>
</gene>
<dbReference type="InterPro" id="IPR023214">
    <property type="entry name" value="HAD_sf"/>
</dbReference>
<dbReference type="Gene3D" id="3.40.1110.10">
    <property type="entry name" value="Calcium-transporting ATPase, cytoplasmic domain N"/>
    <property type="match status" value="1"/>
</dbReference>
<dbReference type="InterPro" id="IPR001757">
    <property type="entry name" value="P_typ_ATPase"/>
</dbReference>
<feature type="transmembrane region" description="Helical" evidence="9">
    <location>
        <begin position="263"/>
        <end position="282"/>
    </location>
</feature>
<dbReference type="FunFam" id="3.40.50.1000:FF:000028">
    <property type="entry name" value="Calcium-transporting P-type ATPase, putative"/>
    <property type="match status" value="1"/>
</dbReference>
<dbReference type="InterPro" id="IPR004014">
    <property type="entry name" value="ATPase_P-typ_cation-transptr_N"/>
</dbReference>
<keyword evidence="8 9" id="KW-0472">Membrane</keyword>
<keyword evidence="7 9" id="KW-1133">Transmembrane helix</keyword>
<dbReference type="InterPro" id="IPR036412">
    <property type="entry name" value="HAD-like_sf"/>
</dbReference>
<dbReference type="PATRIC" id="fig|1434117.4.peg.289"/>
<feature type="transmembrane region" description="Helical" evidence="9">
    <location>
        <begin position="288"/>
        <end position="313"/>
    </location>
</feature>
<evidence type="ECO:0000256" key="4">
    <source>
        <dbReference type="ARBA" id="ARBA00022741"/>
    </source>
</evidence>
<evidence type="ECO:0000256" key="8">
    <source>
        <dbReference type="ARBA" id="ARBA00023136"/>
    </source>
</evidence>
<accession>A0A0E3LEL5</accession>
<feature type="transmembrane region" description="Helical" evidence="9">
    <location>
        <begin position="801"/>
        <end position="828"/>
    </location>
</feature>
<feature type="transmembrane region" description="Helical" evidence="9">
    <location>
        <begin position="98"/>
        <end position="118"/>
    </location>
</feature>
<dbReference type="SUPFAM" id="SSF56784">
    <property type="entry name" value="HAD-like"/>
    <property type="match status" value="1"/>
</dbReference>
<evidence type="ECO:0000256" key="6">
    <source>
        <dbReference type="ARBA" id="ARBA00022967"/>
    </source>
</evidence>
<dbReference type="AlphaFoldDB" id="A0A0E3LEL5"/>
<dbReference type="Proteomes" id="UP000033058">
    <property type="component" value="Chromosome"/>
</dbReference>
<evidence type="ECO:0000256" key="2">
    <source>
        <dbReference type="ARBA" id="ARBA00022475"/>
    </source>
</evidence>
<dbReference type="EMBL" id="CP009509">
    <property type="protein sequence ID" value="AKB39231.1"/>
    <property type="molecule type" value="Genomic_DNA"/>
</dbReference>
<feature type="transmembrane region" description="Helical" evidence="9">
    <location>
        <begin position="918"/>
        <end position="937"/>
    </location>
</feature>
<dbReference type="Gene3D" id="2.70.150.10">
    <property type="entry name" value="Calcium-transporting ATPase, cytoplasmic transduction domain A"/>
    <property type="match status" value="1"/>
</dbReference>
<dbReference type="SUPFAM" id="SSF81660">
    <property type="entry name" value="Metal cation-transporting ATPase, ATP-binding domain N"/>
    <property type="match status" value="1"/>
</dbReference>
<evidence type="ECO:0000259" key="10">
    <source>
        <dbReference type="SMART" id="SM00831"/>
    </source>
</evidence>
<feature type="transmembrane region" description="Helical" evidence="9">
    <location>
        <begin position="74"/>
        <end position="92"/>
    </location>
</feature>
<dbReference type="InterPro" id="IPR006068">
    <property type="entry name" value="ATPase_P-typ_cation-transptr_C"/>
</dbReference>
<dbReference type="GO" id="GO:0016887">
    <property type="term" value="F:ATP hydrolysis activity"/>
    <property type="evidence" value="ECO:0007669"/>
    <property type="project" value="InterPro"/>
</dbReference>
<keyword evidence="4" id="KW-0547">Nucleotide-binding</keyword>
<dbReference type="PRINTS" id="PR00121">
    <property type="entry name" value="NAKATPASE"/>
</dbReference>
<dbReference type="Pfam" id="PF00122">
    <property type="entry name" value="E1-E2_ATPase"/>
    <property type="match status" value="1"/>
</dbReference>
<feature type="transmembrane region" description="Helical" evidence="9">
    <location>
        <begin position="761"/>
        <end position="781"/>
    </location>
</feature>